<keyword evidence="1" id="KW-0227">DNA damage</keyword>
<evidence type="ECO:0000313" key="5">
    <source>
        <dbReference type="EMBL" id="KQK29878.1"/>
    </source>
</evidence>
<feature type="domain" description="Uracil-DNA glycosylase-like" evidence="4">
    <location>
        <begin position="10"/>
        <end position="153"/>
    </location>
</feature>
<evidence type="ECO:0000256" key="2">
    <source>
        <dbReference type="ARBA" id="ARBA00022801"/>
    </source>
</evidence>
<keyword evidence="2" id="KW-0378">Hydrolase</keyword>
<comment type="caution">
    <text evidence="5">The sequence shown here is derived from an EMBL/GenBank/DDBJ whole genome shotgun (WGS) entry which is preliminary data.</text>
</comment>
<dbReference type="RefSeq" id="WP_055728679.1">
    <property type="nucleotide sequence ID" value="NZ_FUYX01000004.1"/>
</dbReference>
<dbReference type="CDD" id="cd10028">
    <property type="entry name" value="UDG-F2_TDG_MUG"/>
    <property type="match status" value="1"/>
</dbReference>
<dbReference type="GO" id="GO:0006285">
    <property type="term" value="P:base-excision repair, AP site formation"/>
    <property type="evidence" value="ECO:0007669"/>
    <property type="project" value="InterPro"/>
</dbReference>
<name>A0A0Q3PJI3_9HYPH</name>
<dbReference type="PANTHER" id="PTHR12159:SF9">
    <property type="entry name" value="G_T MISMATCH-SPECIFIC THYMINE DNA GLYCOSYLASE"/>
    <property type="match status" value="1"/>
</dbReference>
<dbReference type="GO" id="GO:0008263">
    <property type="term" value="F:pyrimidine-specific mismatch base pair DNA N-glycosylase activity"/>
    <property type="evidence" value="ECO:0007669"/>
    <property type="project" value="TreeGrafter"/>
</dbReference>
<dbReference type="InterPro" id="IPR015637">
    <property type="entry name" value="MUG/TDG"/>
</dbReference>
<dbReference type="Pfam" id="PF03167">
    <property type="entry name" value="UDG"/>
    <property type="match status" value="1"/>
</dbReference>
<dbReference type="PANTHER" id="PTHR12159">
    <property type="entry name" value="G/T AND G/U MISMATCH-SPECIFIC DNA GLYCOSYLASE"/>
    <property type="match status" value="1"/>
</dbReference>
<reference evidence="5 6" key="1">
    <citation type="submission" date="2015-10" db="EMBL/GenBank/DDBJ databases">
        <title>Draft genome of Bosea thiooxidans.</title>
        <authorList>
            <person name="Wang X."/>
        </authorList>
    </citation>
    <scope>NUCLEOTIDE SEQUENCE [LARGE SCALE GENOMIC DNA]</scope>
    <source>
        <strain evidence="5 6">CGMCC 9174</strain>
    </source>
</reference>
<dbReference type="OrthoDB" id="9799921at2"/>
<dbReference type="InterPro" id="IPR005122">
    <property type="entry name" value="Uracil-DNA_glycosylase-like"/>
</dbReference>
<dbReference type="InterPro" id="IPR036895">
    <property type="entry name" value="Uracil-DNA_glycosylase-like_sf"/>
</dbReference>
<keyword evidence="6" id="KW-1185">Reference proteome</keyword>
<evidence type="ECO:0000256" key="1">
    <source>
        <dbReference type="ARBA" id="ARBA00022763"/>
    </source>
</evidence>
<gene>
    <name evidence="5" type="ORF">ARD30_15565</name>
</gene>
<dbReference type="STRING" id="53254.SAMN05660750_01849"/>
<dbReference type="GO" id="GO:0004844">
    <property type="term" value="F:uracil DNA N-glycosylase activity"/>
    <property type="evidence" value="ECO:0007669"/>
    <property type="project" value="TreeGrafter"/>
</dbReference>
<dbReference type="Proteomes" id="UP000051562">
    <property type="component" value="Unassembled WGS sequence"/>
</dbReference>
<sequence length="173" mass="18517">MTEQQPILPDVLEPGLRVVFCGTQAGTASARRGAYYAGPGNKFWAVLHQIGLLPERFAPERFREMPRYGIGLTDVAKQSFGPDSALRSSHFDVSGFHARIAAHAPRFVAFNGKRSAQEALGRKGATLAFGLQPELLAGAGVFVLPSTAGLASGHWSIEPWKQLAMAVTGTTAR</sequence>
<evidence type="ECO:0000259" key="4">
    <source>
        <dbReference type="Pfam" id="PF03167"/>
    </source>
</evidence>
<dbReference type="Gene3D" id="3.40.470.10">
    <property type="entry name" value="Uracil-DNA glycosylase-like domain"/>
    <property type="match status" value="1"/>
</dbReference>
<proteinExistence type="predicted"/>
<keyword evidence="3" id="KW-0234">DNA repair</keyword>
<evidence type="ECO:0000256" key="3">
    <source>
        <dbReference type="ARBA" id="ARBA00023204"/>
    </source>
</evidence>
<accession>A0A0Q3PJI3</accession>
<organism evidence="5 6">
    <name type="scientific">Bosea thiooxidans</name>
    <dbReference type="NCBI Taxonomy" id="53254"/>
    <lineage>
        <taxon>Bacteria</taxon>
        <taxon>Pseudomonadati</taxon>
        <taxon>Pseudomonadota</taxon>
        <taxon>Alphaproteobacteria</taxon>
        <taxon>Hyphomicrobiales</taxon>
        <taxon>Boseaceae</taxon>
        <taxon>Bosea</taxon>
    </lineage>
</organism>
<protein>
    <recommendedName>
        <fullName evidence="4">Uracil-DNA glycosylase-like domain-containing protein</fullName>
    </recommendedName>
</protein>
<dbReference type="AlphaFoldDB" id="A0A0Q3PJI3"/>
<dbReference type="EMBL" id="LMAR01000044">
    <property type="protein sequence ID" value="KQK29878.1"/>
    <property type="molecule type" value="Genomic_DNA"/>
</dbReference>
<evidence type="ECO:0000313" key="6">
    <source>
        <dbReference type="Proteomes" id="UP000051562"/>
    </source>
</evidence>
<dbReference type="SUPFAM" id="SSF52141">
    <property type="entry name" value="Uracil-DNA glycosylase-like"/>
    <property type="match status" value="1"/>
</dbReference>